<proteinExistence type="predicted"/>
<dbReference type="InterPro" id="IPR047650">
    <property type="entry name" value="Transpos_IS110"/>
</dbReference>
<evidence type="ECO:0000313" key="2">
    <source>
        <dbReference type="EMBL" id="MDN0068794.1"/>
    </source>
</evidence>
<evidence type="ECO:0000259" key="1">
    <source>
        <dbReference type="Pfam" id="PF01548"/>
    </source>
</evidence>
<accession>A0AAW7JN53</accession>
<reference evidence="2" key="2">
    <citation type="submission" date="2023-08" db="EMBL/GenBank/DDBJ databases">
        <title>Identification and characterization of horizontal gene transfer across gut microbiota members of farm animals based on homology search.</title>
        <authorList>
            <person name="Schwarzerova J."/>
            <person name="Nykrynova M."/>
            <person name="Jureckova K."/>
            <person name="Cejkova D."/>
            <person name="Rychlik I."/>
        </authorList>
    </citation>
    <scope>NUCLEOTIDE SEQUENCE</scope>
    <source>
        <strain evidence="2">15_COKtk</strain>
    </source>
</reference>
<dbReference type="EMBL" id="JAUEIR010000003">
    <property type="protein sequence ID" value="MDN0068794.1"/>
    <property type="molecule type" value="Genomic_DNA"/>
</dbReference>
<reference evidence="2" key="1">
    <citation type="submission" date="2023-06" db="EMBL/GenBank/DDBJ databases">
        <authorList>
            <person name="Zeman M."/>
            <person name="Kubasova T."/>
            <person name="Jahodarova E."/>
            <person name="Nykrynova M."/>
            <person name="Rychlik I."/>
        </authorList>
    </citation>
    <scope>NUCLEOTIDE SEQUENCE</scope>
    <source>
        <strain evidence="2">15_COKtk</strain>
    </source>
</reference>
<dbReference type="Pfam" id="PF01548">
    <property type="entry name" value="DEDD_Tnp_IS110"/>
    <property type="match status" value="1"/>
</dbReference>
<dbReference type="InterPro" id="IPR002525">
    <property type="entry name" value="Transp_IS110-like_N"/>
</dbReference>
<gene>
    <name evidence="2" type="ORF">QVN40_03625</name>
</gene>
<evidence type="ECO:0000313" key="3">
    <source>
        <dbReference type="Proteomes" id="UP001168505"/>
    </source>
</evidence>
<comment type="caution">
    <text evidence="2">The sequence shown here is derived from an EMBL/GenBank/DDBJ whole genome shotgun (WGS) entry which is preliminary data.</text>
</comment>
<dbReference type="GO" id="GO:0003677">
    <property type="term" value="F:DNA binding"/>
    <property type="evidence" value="ECO:0007669"/>
    <property type="project" value="InterPro"/>
</dbReference>
<organism evidence="2 3">
    <name type="scientific">Collinsella ihumii</name>
    <dbReference type="NCBI Taxonomy" id="1720204"/>
    <lineage>
        <taxon>Bacteria</taxon>
        <taxon>Bacillati</taxon>
        <taxon>Actinomycetota</taxon>
        <taxon>Coriobacteriia</taxon>
        <taxon>Coriobacteriales</taxon>
        <taxon>Coriobacteriaceae</taxon>
        <taxon>Collinsella</taxon>
    </lineage>
</organism>
<dbReference type="PANTHER" id="PTHR33055">
    <property type="entry name" value="TRANSPOSASE FOR INSERTION SEQUENCE ELEMENT IS1111A"/>
    <property type="match status" value="1"/>
</dbReference>
<dbReference type="RefSeq" id="WP_289826799.1">
    <property type="nucleotide sequence ID" value="NZ_JAUEIR010000003.1"/>
</dbReference>
<dbReference type="GO" id="GO:0006313">
    <property type="term" value="P:DNA transposition"/>
    <property type="evidence" value="ECO:0007669"/>
    <property type="project" value="InterPro"/>
</dbReference>
<protein>
    <submittedName>
        <fullName evidence="2">Transposase</fullName>
    </submittedName>
</protein>
<dbReference type="Proteomes" id="UP001168505">
    <property type="component" value="Unassembled WGS sequence"/>
</dbReference>
<feature type="domain" description="Transposase IS110-like N-terminal" evidence="1">
    <location>
        <begin position="22"/>
        <end position="178"/>
    </location>
</feature>
<dbReference type="PANTHER" id="PTHR33055:SF3">
    <property type="entry name" value="PUTATIVE TRANSPOSASE FOR IS117-RELATED"/>
    <property type="match status" value="1"/>
</dbReference>
<dbReference type="GO" id="GO:0004803">
    <property type="term" value="F:transposase activity"/>
    <property type="evidence" value="ECO:0007669"/>
    <property type="project" value="InterPro"/>
</dbReference>
<name>A0AAW7JN53_9ACTN</name>
<dbReference type="AlphaFoldDB" id="A0AAW7JN53"/>
<sequence>MYMTPQACADAGAAYPDYELFIGFDVGKSFHVAHARDRAGRRVGSGRVDNVEAAAGAFLSRAIGAAGADPSRTLVVVDQRRNIGTTVIRRARAAGCEVAYLTGKREKKARELFPGAAKNDAKDAEVIAAAAAGMPQSLLPVPEEDDGLEGARRLRPRLSFAVKQRTQCMNRVRAVLVESNGAFERLVDLDRAWALDVLERIGGPWQVPGAGRERLAEVARGASGEELDALWGSLSRATRPTEEQVRSEAATFRILARRIRSLREDAEELSGLIAAKVEGDETYRCLLTVHGIGPATAAQLVAGVD</sequence>